<reference evidence="2" key="1">
    <citation type="submission" date="2023-07" db="EMBL/GenBank/DDBJ databases">
        <title>Genome mining of underrepresented organisms for secondary metabolites.</title>
        <authorList>
            <person name="D'Agostino P.M."/>
        </authorList>
    </citation>
    <scope>NUCLEOTIDE SEQUENCE [LARGE SCALE GENOMIC DNA]</scope>
    <source>
        <strain evidence="2">WS4403</strain>
    </source>
</reference>
<evidence type="ECO:0000313" key="2">
    <source>
        <dbReference type="Proteomes" id="UP001195624"/>
    </source>
</evidence>
<dbReference type="Proteomes" id="UP001195624">
    <property type="component" value="Unassembled WGS sequence"/>
</dbReference>
<organism evidence="1 2">
    <name type="scientific">Winslowiella toletana</name>
    <dbReference type="NCBI Taxonomy" id="92490"/>
    <lineage>
        <taxon>Bacteria</taxon>
        <taxon>Pseudomonadati</taxon>
        <taxon>Pseudomonadota</taxon>
        <taxon>Gammaproteobacteria</taxon>
        <taxon>Enterobacterales</taxon>
        <taxon>Erwiniaceae</taxon>
        <taxon>Winslowiella</taxon>
    </lineage>
</organism>
<dbReference type="Pfam" id="PF10946">
    <property type="entry name" value="DUF2625"/>
    <property type="match status" value="1"/>
</dbReference>
<name>A0ABS4P5F8_9GAMM</name>
<dbReference type="InterPro" id="IPR021239">
    <property type="entry name" value="DUF2625"/>
</dbReference>
<dbReference type="EMBL" id="JAGGMQ010000001">
    <property type="protein sequence ID" value="MBP2167871.1"/>
    <property type="molecule type" value="Genomic_DNA"/>
</dbReference>
<keyword evidence="2" id="KW-1185">Reference proteome</keyword>
<evidence type="ECO:0008006" key="3">
    <source>
        <dbReference type="Google" id="ProtNLM"/>
    </source>
</evidence>
<sequence length="203" mass="22748">MVQEWLSNATNDYEVLPRDADLARRALHQLQVTTRSPMGAVVFETGGILIDNGWLRILGSGHSRLTRSPAAWTQSKAECQSLQALLIADDASGGFFAVNGGGLGEDIGCVYYFAPDSLEWESLEVGYSAFLQWALCGDLALFYQTVRWNGWGEEPLPPAGDEVYAFFPFLWTEPHLSVEERSRSIVPIEQHWRLTQELKQQLI</sequence>
<protein>
    <recommendedName>
        <fullName evidence="3">DUF2625 domain-containing protein</fullName>
    </recommendedName>
</protein>
<gene>
    <name evidence="1" type="ORF">J2125_001063</name>
</gene>
<accession>A0ABS4P5F8</accession>
<proteinExistence type="predicted"/>
<comment type="caution">
    <text evidence="1">The sequence shown here is derived from an EMBL/GenBank/DDBJ whole genome shotgun (WGS) entry which is preliminary data.</text>
</comment>
<evidence type="ECO:0000313" key="1">
    <source>
        <dbReference type="EMBL" id="MBP2167871.1"/>
    </source>
</evidence>